<proteinExistence type="predicted"/>
<comment type="caution">
    <text evidence="1">The sequence shown here is derived from an EMBL/GenBank/DDBJ whole genome shotgun (WGS) entry which is preliminary data.</text>
</comment>
<name>A0ABW9VM88_9BURK</name>
<dbReference type="Proteomes" id="UP000478090">
    <property type="component" value="Unassembled WGS sequence"/>
</dbReference>
<gene>
    <name evidence="1" type="ORF">GTP27_15385</name>
</gene>
<evidence type="ECO:0000313" key="2">
    <source>
        <dbReference type="Proteomes" id="UP000478090"/>
    </source>
</evidence>
<accession>A0ABW9VM88</accession>
<protein>
    <recommendedName>
        <fullName evidence="3">Lipoprotein</fullName>
    </recommendedName>
</protein>
<evidence type="ECO:0008006" key="3">
    <source>
        <dbReference type="Google" id="ProtNLM"/>
    </source>
</evidence>
<reference evidence="1 2" key="1">
    <citation type="submission" date="2019-12" db="EMBL/GenBank/DDBJ databases">
        <title>Novel species isolated from a subtropical stream in China.</title>
        <authorList>
            <person name="Lu H."/>
        </authorList>
    </citation>
    <scope>NUCLEOTIDE SEQUENCE [LARGE SCALE GENOMIC DNA]</scope>
    <source>
        <strain evidence="1 2">CY13W</strain>
    </source>
</reference>
<sequence length="188" mass="21307">MRLRHVMPVMSVVLPLLLTGCGDSFTPVDLYMAKTAECRDWQEGSRYNLPRGISVSTSPPQVQTDGSTEFTFVYLVPRGQRALFLSREYLVTAPHGPVLAKAELVSFYQRATNSRAEIVDVIPKVPDMLVAGATGDETIWRVRLRVKEKLPERFDVQPPAFEIALSKYPMRTFTYRYFAERKMPGLCS</sequence>
<evidence type="ECO:0000313" key="1">
    <source>
        <dbReference type="EMBL" id="MYM40708.1"/>
    </source>
</evidence>
<keyword evidence="2" id="KW-1185">Reference proteome</keyword>
<dbReference type="EMBL" id="WWCM01000010">
    <property type="protein sequence ID" value="MYM40708.1"/>
    <property type="molecule type" value="Genomic_DNA"/>
</dbReference>
<organism evidence="1 2">
    <name type="scientific">Duganella qianjiadongensis</name>
    <dbReference type="NCBI Taxonomy" id="2692176"/>
    <lineage>
        <taxon>Bacteria</taxon>
        <taxon>Pseudomonadati</taxon>
        <taxon>Pseudomonadota</taxon>
        <taxon>Betaproteobacteria</taxon>
        <taxon>Burkholderiales</taxon>
        <taxon>Oxalobacteraceae</taxon>
        <taxon>Telluria group</taxon>
        <taxon>Duganella</taxon>
    </lineage>
</organism>
<dbReference type="PROSITE" id="PS51257">
    <property type="entry name" value="PROKAR_LIPOPROTEIN"/>
    <property type="match status" value="1"/>
</dbReference>